<dbReference type="Proteomes" id="UP000050277">
    <property type="component" value="Unassembled WGS sequence"/>
</dbReference>
<sequence length="298" mass="34493">MQAKLHLALGTHVVLLRSIENQTKHSVAQVVATPCEHSERYTVRCVDGTLLQLTRQDFGLRKQFNDPLVALEQSNLAEQRDWIHYRCVIGSRAYGLDTPESDTDWRGFFVPPAEVHWGLAGIPEQYELSETQEHYWEVQKFLNLLLRANPSALECLYSDLVEHASPLALELRAIRHRLLTSRIYQSHNSYVLAQFRLLERDLRTNGSLRWKHVMHLIRLLLSGIHGLRHGELRLHHVEYREQLMAIRAGEMQWEAINRWRIALHAEFEQAYATTKLPILPDLAAANAWLLAVRRAQVA</sequence>
<keyword evidence="1" id="KW-0808">Transferase</keyword>
<proteinExistence type="predicted"/>
<dbReference type="InterPro" id="IPR018775">
    <property type="entry name" value="RlaP"/>
</dbReference>
<organism evidence="1 2">
    <name type="scientific">Herpetosiphon geysericola</name>
    <dbReference type="NCBI Taxonomy" id="70996"/>
    <lineage>
        <taxon>Bacteria</taxon>
        <taxon>Bacillati</taxon>
        <taxon>Chloroflexota</taxon>
        <taxon>Chloroflexia</taxon>
        <taxon>Herpetosiphonales</taxon>
        <taxon>Herpetosiphonaceae</taxon>
        <taxon>Herpetosiphon</taxon>
    </lineage>
</organism>
<dbReference type="GO" id="GO:0016740">
    <property type="term" value="F:transferase activity"/>
    <property type="evidence" value="ECO:0007669"/>
    <property type="project" value="UniProtKB-KW"/>
</dbReference>
<dbReference type="PANTHER" id="PTHR34817">
    <property type="entry name" value="NUCLEOTIDYLTRANSFERASE"/>
    <property type="match status" value="1"/>
</dbReference>
<name>A0A0P6YES5_9CHLR</name>
<dbReference type="EMBL" id="LGKP01000015">
    <property type="protein sequence ID" value="KPL88814.1"/>
    <property type="molecule type" value="Genomic_DNA"/>
</dbReference>
<dbReference type="OrthoDB" id="569183at2"/>
<dbReference type="RefSeq" id="WP_054534113.1">
    <property type="nucleotide sequence ID" value="NZ_LGKP01000015.1"/>
</dbReference>
<evidence type="ECO:0000313" key="2">
    <source>
        <dbReference type="Proteomes" id="UP000050277"/>
    </source>
</evidence>
<dbReference type="AlphaFoldDB" id="A0A0P6YES5"/>
<comment type="caution">
    <text evidence="1">The sequence shown here is derived from an EMBL/GenBank/DDBJ whole genome shotgun (WGS) entry which is preliminary data.</text>
</comment>
<dbReference type="PATRIC" id="fig|70996.4.peg.4360"/>
<keyword evidence="2" id="KW-1185">Reference proteome</keyword>
<dbReference type="Pfam" id="PF10127">
    <property type="entry name" value="RlaP"/>
    <property type="match status" value="1"/>
</dbReference>
<evidence type="ECO:0000313" key="1">
    <source>
        <dbReference type="EMBL" id="KPL88814.1"/>
    </source>
</evidence>
<reference evidence="1 2" key="1">
    <citation type="submission" date="2015-07" db="EMBL/GenBank/DDBJ databases">
        <title>Whole genome sequence of Herpetosiphon geysericola DSM 7119.</title>
        <authorList>
            <person name="Hemp J."/>
            <person name="Ward L.M."/>
            <person name="Pace L.A."/>
            <person name="Fischer W.W."/>
        </authorList>
    </citation>
    <scope>NUCLEOTIDE SEQUENCE [LARGE SCALE GENOMIC DNA]</scope>
    <source>
        <strain evidence="1 2">DSM 7119</strain>
    </source>
</reference>
<protein>
    <submittedName>
        <fullName evidence="1">Nucleotidyltransferase</fullName>
    </submittedName>
</protein>
<dbReference type="STRING" id="70996.SE18_09025"/>
<gene>
    <name evidence="1" type="ORF">SE18_09025</name>
</gene>
<dbReference type="PANTHER" id="PTHR34817:SF2">
    <property type="entry name" value="NUCLEOTIDYLTRANSFERASE"/>
    <property type="match status" value="1"/>
</dbReference>
<accession>A0A0P6YES5</accession>